<dbReference type="STRING" id="1618994.UX57_C0004G0041"/>
<feature type="transmembrane region" description="Helical" evidence="5">
    <location>
        <begin position="28"/>
        <end position="46"/>
    </location>
</feature>
<comment type="subcellular location">
    <subcellularLocation>
        <location evidence="1">Membrane</location>
        <topology evidence="1">Multi-pass membrane protein</topology>
    </subcellularLocation>
</comment>
<feature type="transmembrane region" description="Helical" evidence="5">
    <location>
        <begin position="221"/>
        <end position="237"/>
    </location>
</feature>
<dbReference type="EMBL" id="LCMS01000004">
    <property type="protein sequence ID" value="KKU41337.1"/>
    <property type="molecule type" value="Genomic_DNA"/>
</dbReference>
<evidence type="ECO:0000256" key="2">
    <source>
        <dbReference type="ARBA" id="ARBA00022692"/>
    </source>
</evidence>
<dbReference type="Proteomes" id="UP000034795">
    <property type="component" value="Unassembled WGS sequence"/>
</dbReference>
<keyword evidence="4 5" id="KW-0472">Membrane</keyword>
<comment type="caution">
    <text evidence="7">The sequence shown here is derived from an EMBL/GenBank/DDBJ whole genome shotgun (WGS) entry which is preliminary data.</text>
</comment>
<evidence type="ECO:0000256" key="5">
    <source>
        <dbReference type="SAM" id="Phobius"/>
    </source>
</evidence>
<evidence type="ECO:0000313" key="7">
    <source>
        <dbReference type="EMBL" id="KKU41337.1"/>
    </source>
</evidence>
<feature type="transmembrane region" description="Helical" evidence="5">
    <location>
        <begin position="190"/>
        <end position="209"/>
    </location>
</feature>
<dbReference type="GO" id="GO:0006874">
    <property type="term" value="P:intracellular calcium ion homeostasis"/>
    <property type="evidence" value="ECO:0007669"/>
    <property type="project" value="TreeGrafter"/>
</dbReference>
<sequence>MNIALGLGLAAIIVPVTLHKATIWKEIPFTFLATIFLIAFAVDIPFDHTMGLLGRVDALLLLLGFVVFLIYAIKTVEKKESPQYETDVVSLPLSFCYVFGGLSALGFGGYLTVQGAVSFAEMLGVTERIIGLTVVAIGTSLPEIMTTVVAALRRQTDIAVGNIVGSNIFNILCILGLTAFIRPVVISSNIFFDIFIVLFATFLLFIFMFIGKRHTLERSQGWIFVLGYLGYLVYIVFKG</sequence>
<gene>
    <name evidence="7" type="ORF">UX57_C0004G0041</name>
</gene>
<dbReference type="PATRIC" id="fig|1618994.3.peg.253"/>
<evidence type="ECO:0000256" key="1">
    <source>
        <dbReference type="ARBA" id="ARBA00004141"/>
    </source>
</evidence>
<name>A0A0G1Q938_9BACT</name>
<evidence type="ECO:0000256" key="4">
    <source>
        <dbReference type="ARBA" id="ARBA00023136"/>
    </source>
</evidence>
<dbReference type="InterPro" id="IPR044880">
    <property type="entry name" value="NCX_ion-bd_dom_sf"/>
</dbReference>
<dbReference type="GO" id="GO:0008273">
    <property type="term" value="F:calcium, potassium:sodium antiporter activity"/>
    <property type="evidence" value="ECO:0007669"/>
    <property type="project" value="TreeGrafter"/>
</dbReference>
<dbReference type="GO" id="GO:0005262">
    <property type="term" value="F:calcium channel activity"/>
    <property type="evidence" value="ECO:0007669"/>
    <property type="project" value="TreeGrafter"/>
</dbReference>
<feature type="transmembrane region" description="Helical" evidence="5">
    <location>
        <begin position="88"/>
        <end position="108"/>
    </location>
</feature>
<dbReference type="InterPro" id="IPR004837">
    <property type="entry name" value="NaCa_Exmemb"/>
</dbReference>
<proteinExistence type="predicted"/>
<keyword evidence="3 5" id="KW-1133">Transmembrane helix</keyword>
<feature type="transmembrane region" description="Helical" evidence="5">
    <location>
        <begin position="129"/>
        <end position="152"/>
    </location>
</feature>
<keyword evidence="2 5" id="KW-0812">Transmembrane</keyword>
<dbReference type="Gene3D" id="1.20.1420.30">
    <property type="entry name" value="NCX, central ion-binding region"/>
    <property type="match status" value="2"/>
</dbReference>
<organism evidence="7 8">
    <name type="scientific">Candidatus Uhrbacteria bacterium GW2011_GWE2_46_68</name>
    <dbReference type="NCBI Taxonomy" id="1618994"/>
    <lineage>
        <taxon>Bacteria</taxon>
        <taxon>Candidatus Uhriibacteriota</taxon>
    </lineage>
</organism>
<dbReference type="GO" id="GO:0005886">
    <property type="term" value="C:plasma membrane"/>
    <property type="evidence" value="ECO:0007669"/>
    <property type="project" value="TreeGrafter"/>
</dbReference>
<feature type="transmembrane region" description="Helical" evidence="5">
    <location>
        <begin position="58"/>
        <end position="76"/>
    </location>
</feature>
<dbReference type="InterPro" id="IPR004481">
    <property type="entry name" value="K/Na/Ca-exchanger"/>
</dbReference>
<dbReference type="Pfam" id="PF01699">
    <property type="entry name" value="Na_Ca_ex"/>
    <property type="match status" value="2"/>
</dbReference>
<evidence type="ECO:0000256" key="3">
    <source>
        <dbReference type="ARBA" id="ARBA00022989"/>
    </source>
</evidence>
<dbReference type="PANTHER" id="PTHR10846:SF8">
    <property type="entry name" value="INNER MEMBRANE PROTEIN YRBG"/>
    <property type="match status" value="1"/>
</dbReference>
<accession>A0A0G1Q938</accession>
<protein>
    <submittedName>
        <fullName evidence="7">Na+/Ca+ antiporter, CaCA family</fullName>
    </submittedName>
</protein>
<dbReference type="PANTHER" id="PTHR10846">
    <property type="entry name" value="SODIUM/POTASSIUM/CALCIUM EXCHANGER"/>
    <property type="match status" value="1"/>
</dbReference>
<evidence type="ECO:0000313" key="8">
    <source>
        <dbReference type="Proteomes" id="UP000034795"/>
    </source>
</evidence>
<evidence type="ECO:0000259" key="6">
    <source>
        <dbReference type="Pfam" id="PF01699"/>
    </source>
</evidence>
<feature type="domain" description="Sodium/calcium exchanger membrane region" evidence="6">
    <location>
        <begin position="1"/>
        <end position="73"/>
    </location>
</feature>
<feature type="transmembrane region" description="Helical" evidence="5">
    <location>
        <begin position="158"/>
        <end position="181"/>
    </location>
</feature>
<reference evidence="7 8" key="1">
    <citation type="journal article" date="2015" name="Nature">
        <title>rRNA introns, odd ribosomes, and small enigmatic genomes across a large radiation of phyla.</title>
        <authorList>
            <person name="Brown C.T."/>
            <person name="Hug L.A."/>
            <person name="Thomas B.C."/>
            <person name="Sharon I."/>
            <person name="Castelle C.J."/>
            <person name="Singh A."/>
            <person name="Wilkins M.J."/>
            <person name="Williams K.H."/>
            <person name="Banfield J.F."/>
        </authorList>
    </citation>
    <scope>NUCLEOTIDE SEQUENCE [LARGE SCALE GENOMIC DNA]</scope>
</reference>
<feature type="domain" description="Sodium/calcium exchanger membrane region" evidence="6">
    <location>
        <begin position="94"/>
        <end position="236"/>
    </location>
</feature>
<dbReference type="AlphaFoldDB" id="A0A0G1Q938"/>